<feature type="compositionally biased region" description="Low complexity" evidence="1">
    <location>
        <begin position="217"/>
        <end position="226"/>
    </location>
</feature>
<keyword evidence="2" id="KW-0472">Membrane</keyword>
<name>A0A511KQG3_RHOTO</name>
<sequence length="351" mass="36493">MSSTYAPLPTNEQLSAPPPTSHTDPARPSSPSSKFRGDSYDPPARTGGNSTRHAIFRALVTTVVCWVVGFVVGGVAVVVFAPDVAGRALEGLSSCAGRAGRRQLWKRQGGAGYSTTTYSGGQGATSTFVKTTRPIVNPGGYTIGTLTGFVPVSTTTLPSSPSASSSPPSTAAASSANETTASVTSPTLTTDTTTEPTQTPGEPSFTRSNPFVLHPESSSAPSSDSIDSVRRLFKRQSPSSSILTSVLKPSPNYPTSLPTAPSTGGKEEYSTSIDTRQGRETTVTLVKTTRPIVNAGGYTIGTLDGAWVDVAKQTDRPPPSSSPSSAPSHAPEKQGHDELRKRNLVRLAEAE</sequence>
<dbReference type="OrthoDB" id="2529591at2759"/>
<gene>
    <name evidence="3" type="ORF">Rt10032_c22g6618</name>
</gene>
<feature type="region of interest" description="Disordered" evidence="1">
    <location>
        <begin position="155"/>
        <end position="276"/>
    </location>
</feature>
<evidence type="ECO:0000313" key="4">
    <source>
        <dbReference type="Proteomes" id="UP000321518"/>
    </source>
</evidence>
<organism evidence="3 4">
    <name type="scientific">Rhodotorula toruloides</name>
    <name type="common">Yeast</name>
    <name type="synonym">Rhodosporidium toruloides</name>
    <dbReference type="NCBI Taxonomy" id="5286"/>
    <lineage>
        <taxon>Eukaryota</taxon>
        <taxon>Fungi</taxon>
        <taxon>Dikarya</taxon>
        <taxon>Basidiomycota</taxon>
        <taxon>Pucciniomycotina</taxon>
        <taxon>Microbotryomycetes</taxon>
        <taxon>Sporidiobolales</taxon>
        <taxon>Sporidiobolaceae</taxon>
        <taxon>Rhodotorula</taxon>
    </lineage>
</organism>
<dbReference type="EMBL" id="BJWK01000022">
    <property type="protein sequence ID" value="GEM12601.1"/>
    <property type="molecule type" value="Genomic_DNA"/>
</dbReference>
<keyword evidence="2" id="KW-1133">Transmembrane helix</keyword>
<feature type="compositionally biased region" description="Basic and acidic residues" evidence="1">
    <location>
        <begin position="330"/>
        <end position="341"/>
    </location>
</feature>
<evidence type="ECO:0000313" key="3">
    <source>
        <dbReference type="EMBL" id="GEM12601.1"/>
    </source>
</evidence>
<reference evidence="3 4" key="1">
    <citation type="submission" date="2019-07" db="EMBL/GenBank/DDBJ databases">
        <title>Rhodotorula toruloides NBRC10032 genome sequencing.</title>
        <authorList>
            <person name="Shida Y."/>
            <person name="Takaku H."/>
            <person name="Ogasawara W."/>
            <person name="Mori K."/>
        </authorList>
    </citation>
    <scope>NUCLEOTIDE SEQUENCE [LARGE SCALE GENOMIC DNA]</scope>
    <source>
        <strain evidence="3 4">NBRC10032</strain>
    </source>
</reference>
<dbReference type="Proteomes" id="UP000321518">
    <property type="component" value="Unassembled WGS sequence"/>
</dbReference>
<feature type="compositionally biased region" description="Low complexity" evidence="1">
    <location>
        <begin position="155"/>
        <end position="204"/>
    </location>
</feature>
<accession>A0A511KQG3</accession>
<evidence type="ECO:0000256" key="1">
    <source>
        <dbReference type="SAM" id="MobiDB-lite"/>
    </source>
</evidence>
<feature type="region of interest" description="Disordered" evidence="1">
    <location>
        <begin position="1"/>
        <end position="48"/>
    </location>
</feature>
<protein>
    <submittedName>
        <fullName evidence="3">Pathogenesis-related protein 1-like protein</fullName>
    </submittedName>
</protein>
<feature type="region of interest" description="Disordered" evidence="1">
    <location>
        <begin position="309"/>
        <end position="351"/>
    </location>
</feature>
<comment type="caution">
    <text evidence="3">The sequence shown here is derived from an EMBL/GenBank/DDBJ whole genome shotgun (WGS) entry which is preliminary data.</text>
</comment>
<keyword evidence="2" id="KW-0812">Transmembrane</keyword>
<evidence type="ECO:0000256" key="2">
    <source>
        <dbReference type="SAM" id="Phobius"/>
    </source>
</evidence>
<dbReference type="AlphaFoldDB" id="A0A511KQG3"/>
<feature type="compositionally biased region" description="Polar residues" evidence="1">
    <location>
        <begin position="253"/>
        <end position="262"/>
    </location>
</feature>
<feature type="transmembrane region" description="Helical" evidence="2">
    <location>
        <begin position="55"/>
        <end position="81"/>
    </location>
</feature>
<feature type="compositionally biased region" description="Polar residues" evidence="1">
    <location>
        <begin position="1"/>
        <end position="14"/>
    </location>
</feature>
<proteinExistence type="predicted"/>